<dbReference type="AlphaFoldDB" id="A0A5B7KED8"/>
<dbReference type="EMBL" id="VSRR010133685">
    <property type="protein sequence ID" value="MPD02905.1"/>
    <property type="molecule type" value="Genomic_DNA"/>
</dbReference>
<organism evidence="2 3">
    <name type="scientific">Portunus trituberculatus</name>
    <name type="common">Swimming crab</name>
    <name type="synonym">Neptunus trituberculatus</name>
    <dbReference type="NCBI Taxonomy" id="210409"/>
    <lineage>
        <taxon>Eukaryota</taxon>
        <taxon>Metazoa</taxon>
        <taxon>Ecdysozoa</taxon>
        <taxon>Arthropoda</taxon>
        <taxon>Crustacea</taxon>
        <taxon>Multicrustacea</taxon>
        <taxon>Malacostraca</taxon>
        <taxon>Eumalacostraca</taxon>
        <taxon>Eucarida</taxon>
        <taxon>Decapoda</taxon>
        <taxon>Pleocyemata</taxon>
        <taxon>Brachyura</taxon>
        <taxon>Eubrachyura</taxon>
        <taxon>Portunoidea</taxon>
        <taxon>Portunidae</taxon>
        <taxon>Portuninae</taxon>
        <taxon>Portunus</taxon>
    </lineage>
</organism>
<evidence type="ECO:0000313" key="3">
    <source>
        <dbReference type="Proteomes" id="UP000324222"/>
    </source>
</evidence>
<gene>
    <name evidence="2" type="ORF">E2C01_098514</name>
</gene>
<dbReference type="Proteomes" id="UP000324222">
    <property type="component" value="Unassembled WGS sequence"/>
</dbReference>
<reference evidence="2 3" key="1">
    <citation type="submission" date="2019-05" db="EMBL/GenBank/DDBJ databases">
        <title>Another draft genome of Portunus trituberculatus and its Hox gene families provides insights of decapod evolution.</title>
        <authorList>
            <person name="Jeong J.-H."/>
            <person name="Song I."/>
            <person name="Kim S."/>
            <person name="Choi T."/>
            <person name="Kim D."/>
            <person name="Ryu S."/>
            <person name="Kim W."/>
        </authorList>
    </citation>
    <scope>NUCLEOTIDE SEQUENCE [LARGE SCALE GENOMIC DNA]</scope>
    <source>
        <tissue evidence="2">Muscle</tissue>
    </source>
</reference>
<protein>
    <submittedName>
        <fullName evidence="2">Uncharacterized protein</fullName>
    </submittedName>
</protein>
<name>A0A5B7KED8_PORTR</name>
<evidence type="ECO:0000256" key="1">
    <source>
        <dbReference type="SAM" id="MobiDB-lite"/>
    </source>
</evidence>
<comment type="caution">
    <text evidence="2">The sequence shown here is derived from an EMBL/GenBank/DDBJ whole genome shotgun (WGS) entry which is preliminary data.</text>
</comment>
<keyword evidence="3" id="KW-1185">Reference proteome</keyword>
<evidence type="ECO:0000313" key="2">
    <source>
        <dbReference type="EMBL" id="MPD02905.1"/>
    </source>
</evidence>
<feature type="compositionally biased region" description="Low complexity" evidence="1">
    <location>
        <begin position="12"/>
        <end position="22"/>
    </location>
</feature>
<sequence>MAIRPCSEHPLTPTTTTPITTTASQWSERTRQTATHPALQAASPRHFYLQFSGVIMPRSHSVTSRASPPPHHHARPHGLHTVHATHTLLFDSYIIRTQLS</sequence>
<feature type="region of interest" description="Disordered" evidence="1">
    <location>
        <begin position="1"/>
        <end position="41"/>
    </location>
</feature>
<proteinExistence type="predicted"/>
<accession>A0A5B7KED8</accession>
<feature type="compositionally biased region" description="Polar residues" evidence="1">
    <location>
        <begin position="23"/>
        <end position="35"/>
    </location>
</feature>